<feature type="domain" description="LysM" evidence="7">
    <location>
        <begin position="2"/>
        <end position="46"/>
    </location>
</feature>
<evidence type="ECO:0000313" key="10">
    <source>
        <dbReference type="Proteomes" id="UP000663829"/>
    </source>
</evidence>
<comment type="catalytic activity">
    <reaction evidence="5 6">
        <text>L-arginyl-[protein] + NAD(+) = N(omega)-(ADP-D-ribosyl)-L-arginyl-[protein] + nicotinamide + H(+)</text>
        <dbReference type="Rhea" id="RHEA:19149"/>
        <dbReference type="Rhea" id="RHEA-COMP:10532"/>
        <dbReference type="Rhea" id="RHEA-COMP:15087"/>
        <dbReference type="ChEBI" id="CHEBI:15378"/>
        <dbReference type="ChEBI" id="CHEBI:17154"/>
        <dbReference type="ChEBI" id="CHEBI:29965"/>
        <dbReference type="ChEBI" id="CHEBI:57540"/>
        <dbReference type="ChEBI" id="CHEBI:142554"/>
        <dbReference type="EC" id="2.4.2.31"/>
    </reaction>
</comment>
<reference evidence="8" key="1">
    <citation type="submission" date="2021-02" db="EMBL/GenBank/DDBJ databases">
        <authorList>
            <person name="Nowell W R."/>
        </authorList>
    </citation>
    <scope>NUCLEOTIDE SEQUENCE</scope>
</reference>
<dbReference type="Proteomes" id="UP000663829">
    <property type="component" value="Unassembled WGS sequence"/>
</dbReference>
<gene>
    <name evidence="8" type="ORF">GPM918_LOCUS35201</name>
    <name evidence="9" type="ORF">SRO942_LOCUS35914</name>
</gene>
<dbReference type="PROSITE" id="PS51782">
    <property type="entry name" value="LYSM"/>
    <property type="match status" value="1"/>
</dbReference>
<evidence type="ECO:0000313" key="9">
    <source>
        <dbReference type="EMBL" id="CAF4333590.1"/>
    </source>
</evidence>
<protein>
    <recommendedName>
        <fullName evidence="6">NAD(P)(+)--arginine ADP-ribosyltransferase</fullName>
        <ecNumber evidence="6">2.4.2.31</ecNumber>
    </recommendedName>
    <alternativeName>
        <fullName evidence="6">Mono(ADP-ribosyl)transferase</fullName>
    </alternativeName>
</protein>
<dbReference type="PROSITE" id="PS51996">
    <property type="entry name" value="TR_MART"/>
    <property type="match status" value="1"/>
</dbReference>
<dbReference type="AlphaFoldDB" id="A0A815QJB4"/>
<evidence type="ECO:0000313" key="8">
    <source>
        <dbReference type="EMBL" id="CAF1464115.1"/>
    </source>
</evidence>
<sequence length="453" mass="51694">MPTHVIAVGDTFWQLALRYACPLEDLLAANPKVKPEFLVPGQIIEIPSSSIKPEWQREEIEQAHSRYTDVPREPTDKLLTPIKGYKDVPVLPLEKAIQPIQHLFHNLSDYVHTAKKNCRSPKDQLSQDESAAIHLYTMEFSVGPSFYQLLNETLRSEHRDSLKPWFHYLKLFLTALQKLPTHPRTTVWRGVKDVNLSKDYKTGAQFVWWSVSSCTTAVDVLQTEQFLGKTGTRTLFSVECDTAKSISNHSYYSQTEREMILMPGTFLEVVGRLNPAENLFIIQLKEIPSSTQLVLQPLALSPQFENMTTIKASITAYGWNDNFPPSAKNAFPKKAGHPTLYDESTVGDGSYSYPISFASNPKALPIGTRIYLPYLRKYFILDDYSEAATIKWNNEQKHHIVLWLGRQGAERVHECRLKLAREETEIFVNPEEHLPVNTVSFFTFGICTILTFD</sequence>
<dbReference type="GO" id="GO:0106274">
    <property type="term" value="F:NAD+-protein-arginine ADP-ribosyltransferase activity"/>
    <property type="evidence" value="ECO:0007669"/>
    <property type="project" value="UniProtKB-EC"/>
</dbReference>
<dbReference type="Gene3D" id="3.10.350.10">
    <property type="entry name" value="LysM domain"/>
    <property type="match status" value="1"/>
</dbReference>
<dbReference type="Gene3D" id="3.90.176.10">
    <property type="entry name" value="Toxin ADP-ribosyltransferase, Chain A, domain 1"/>
    <property type="match status" value="1"/>
</dbReference>
<name>A0A815QJB4_9BILA</name>
<keyword evidence="6" id="KW-0520">NAD</keyword>
<dbReference type="Proteomes" id="UP000681722">
    <property type="component" value="Unassembled WGS sequence"/>
</dbReference>
<organism evidence="8 10">
    <name type="scientific">Didymodactylos carnosus</name>
    <dbReference type="NCBI Taxonomy" id="1234261"/>
    <lineage>
        <taxon>Eukaryota</taxon>
        <taxon>Metazoa</taxon>
        <taxon>Spiralia</taxon>
        <taxon>Gnathifera</taxon>
        <taxon>Rotifera</taxon>
        <taxon>Eurotatoria</taxon>
        <taxon>Bdelloidea</taxon>
        <taxon>Philodinida</taxon>
        <taxon>Philodinidae</taxon>
        <taxon>Didymodactylos</taxon>
    </lineage>
</organism>
<dbReference type="CDD" id="cd00118">
    <property type="entry name" value="LysM"/>
    <property type="match status" value="1"/>
</dbReference>
<keyword evidence="6" id="KW-0521">NADP</keyword>
<dbReference type="OrthoDB" id="423533at2759"/>
<evidence type="ECO:0000256" key="2">
    <source>
        <dbReference type="ARBA" id="ARBA00022676"/>
    </source>
</evidence>
<dbReference type="EMBL" id="CAJOBC010085626">
    <property type="protein sequence ID" value="CAF4333590.1"/>
    <property type="molecule type" value="Genomic_DNA"/>
</dbReference>
<dbReference type="SUPFAM" id="SSF54106">
    <property type="entry name" value="LysM domain"/>
    <property type="match status" value="1"/>
</dbReference>
<accession>A0A815QJB4</accession>
<keyword evidence="10" id="KW-1185">Reference proteome</keyword>
<comment type="caution">
    <text evidence="8">The sequence shown here is derived from an EMBL/GenBank/DDBJ whole genome shotgun (WGS) entry which is preliminary data.</text>
</comment>
<dbReference type="InterPro" id="IPR036779">
    <property type="entry name" value="LysM_dom_sf"/>
</dbReference>
<dbReference type="EC" id="2.4.2.31" evidence="6"/>
<keyword evidence="2 6" id="KW-0328">Glycosyltransferase</keyword>
<dbReference type="SUPFAM" id="SSF56399">
    <property type="entry name" value="ADP-ribosylation"/>
    <property type="match status" value="1"/>
</dbReference>
<keyword evidence="4" id="KW-0548">Nucleotidyltransferase</keyword>
<proteinExistence type="inferred from homology"/>
<dbReference type="EMBL" id="CAJNOQ010020169">
    <property type="protein sequence ID" value="CAF1464115.1"/>
    <property type="molecule type" value="Genomic_DNA"/>
</dbReference>
<evidence type="ECO:0000256" key="6">
    <source>
        <dbReference type="RuleBase" id="RU361228"/>
    </source>
</evidence>
<dbReference type="SMART" id="SM00257">
    <property type="entry name" value="LysM"/>
    <property type="match status" value="1"/>
</dbReference>
<dbReference type="Pfam" id="PF01476">
    <property type="entry name" value="LysM"/>
    <property type="match status" value="1"/>
</dbReference>
<comment type="similarity">
    <text evidence="1 6">Belongs to the Arg-specific ADP-ribosyltransferase family.</text>
</comment>
<dbReference type="InterPro" id="IPR018392">
    <property type="entry name" value="LysM"/>
</dbReference>
<keyword evidence="3 6" id="KW-0808">Transferase</keyword>
<dbReference type="Pfam" id="PF01129">
    <property type="entry name" value="ART"/>
    <property type="match status" value="1"/>
</dbReference>
<evidence type="ECO:0000259" key="7">
    <source>
        <dbReference type="PROSITE" id="PS51782"/>
    </source>
</evidence>
<evidence type="ECO:0000256" key="3">
    <source>
        <dbReference type="ARBA" id="ARBA00022679"/>
    </source>
</evidence>
<evidence type="ECO:0000256" key="5">
    <source>
        <dbReference type="ARBA" id="ARBA00047597"/>
    </source>
</evidence>
<evidence type="ECO:0000256" key="4">
    <source>
        <dbReference type="ARBA" id="ARBA00022695"/>
    </source>
</evidence>
<dbReference type="GO" id="GO:0016779">
    <property type="term" value="F:nucleotidyltransferase activity"/>
    <property type="evidence" value="ECO:0007669"/>
    <property type="project" value="UniProtKB-KW"/>
</dbReference>
<dbReference type="InterPro" id="IPR000768">
    <property type="entry name" value="ART"/>
</dbReference>
<evidence type="ECO:0000256" key="1">
    <source>
        <dbReference type="ARBA" id="ARBA00009558"/>
    </source>
</evidence>